<gene>
    <name evidence="2" type="ORF">GX618_00875</name>
</gene>
<keyword evidence="1" id="KW-1133">Transmembrane helix</keyword>
<feature type="transmembrane region" description="Helical" evidence="1">
    <location>
        <begin position="20"/>
        <end position="40"/>
    </location>
</feature>
<protein>
    <submittedName>
        <fullName evidence="2">Uncharacterized protein</fullName>
    </submittedName>
</protein>
<keyword evidence="1" id="KW-0472">Membrane</keyword>
<reference evidence="2 3" key="1">
    <citation type="journal article" date="2020" name="Biotechnol. Biofuels">
        <title>New insights from the biogas microbiome by comprehensive genome-resolved metagenomics of nearly 1600 species originating from multiple anaerobic digesters.</title>
        <authorList>
            <person name="Campanaro S."/>
            <person name="Treu L."/>
            <person name="Rodriguez-R L.M."/>
            <person name="Kovalovszki A."/>
            <person name="Ziels R.M."/>
            <person name="Maus I."/>
            <person name="Zhu X."/>
            <person name="Kougias P.G."/>
            <person name="Basile A."/>
            <person name="Luo G."/>
            <person name="Schluter A."/>
            <person name="Konstantinidis K.T."/>
            <person name="Angelidaki I."/>
        </authorList>
    </citation>
    <scope>NUCLEOTIDE SEQUENCE [LARGE SCALE GENOMIC DNA]</scope>
    <source>
        <strain evidence="2">AS06rmzACSIP_421</strain>
    </source>
</reference>
<dbReference type="EMBL" id="JAAZAL010000029">
    <property type="protein sequence ID" value="NLE30814.1"/>
    <property type="molecule type" value="Genomic_DNA"/>
</dbReference>
<comment type="caution">
    <text evidence="2">The sequence shown here is derived from an EMBL/GenBank/DDBJ whole genome shotgun (WGS) entry which is preliminary data.</text>
</comment>
<proteinExistence type="predicted"/>
<accession>A0A847EU27</accession>
<organism evidence="2 3">
    <name type="scientific">Candidatus Dojkabacteria bacterium</name>
    <dbReference type="NCBI Taxonomy" id="2099670"/>
    <lineage>
        <taxon>Bacteria</taxon>
        <taxon>Candidatus Dojkabacteria</taxon>
    </lineage>
</organism>
<dbReference type="AlphaFoldDB" id="A0A847EU27"/>
<keyword evidence="1" id="KW-0812">Transmembrane</keyword>
<dbReference type="Proteomes" id="UP000554004">
    <property type="component" value="Unassembled WGS sequence"/>
</dbReference>
<name>A0A847EU27_9BACT</name>
<evidence type="ECO:0000313" key="3">
    <source>
        <dbReference type="Proteomes" id="UP000554004"/>
    </source>
</evidence>
<evidence type="ECO:0000313" key="2">
    <source>
        <dbReference type="EMBL" id="NLE30814.1"/>
    </source>
</evidence>
<sequence length="137" mass="15521">MEISQDIKSEKSPNTVKRLLSIILVIVIFVVGVGSGYLVYNRLSEKNSRENGSVDKQITEILEELGSLILLPKDETPTVMSVMDVDSLKKENEEFYKDVVKGDILIIYSDKAIIFRREEKKIVNVAPVFIETDELSE</sequence>
<evidence type="ECO:0000256" key="1">
    <source>
        <dbReference type="SAM" id="Phobius"/>
    </source>
</evidence>